<name>A0ACB6S975_9PLEO</name>
<reference evidence="1" key="1">
    <citation type="journal article" date="2020" name="Stud. Mycol.">
        <title>101 Dothideomycetes genomes: a test case for predicting lifestyles and emergence of pathogens.</title>
        <authorList>
            <person name="Haridas S."/>
            <person name="Albert R."/>
            <person name="Binder M."/>
            <person name="Bloem J."/>
            <person name="Labutti K."/>
            <person name="Salamov A."/>
            <person name="Andreopoulos B."/>
            <person name="Baker S."/>
            <person name="Barry K."/>
            <person name="Bills G."/>
            <person name="Bluhm B."/>
            <person name="Cannon C."/>
            <person name="Castanera R."/>
            <person name="Culley D."/>
            <person name="Daum C."/>
            <person name="Ezra D."/>
            <person name="Gonzalez J."/>
            <person name="Henrissat B."/>
            <person name="Kuo A."/>
            <person name="Liang C."/>
            <person name="Lipzen A."/>
            <person name="Lutzoni F."/>
            <person name="Magnuson J."/>
            <person name="Mondo S."/>
            <person name="Nolan M."/>
            <person name="Ohm R."/>
            <person name="Pangilinan J."/>
            <person name="Park H.-J."/>
            <person name="Ramirez L."/>
            <person name="Alfaro M."/>
            <person name="Sun H."/>
            <person name="Tritt A."/>
            <person name="Yoshinaga Y."/>
            <person name="Zwiers L.-H."/>
            <person name="Turgeon B."/>
            <person name="Goodwin S."/>
            <person name="Spatafora J."/>
            <person name="Crous P."/>
            <person name="Grigoriev I."/>
        </authorList>
    </citation>
    <scope>NUCLEOTIDE SEQUENCE</scope>
    <source>
        <strain evidence="1">CBS 525.71</strain>
    </source>
</reference>
<evidence type="ECO:0000313" key="2">
    <source>
        <dbReference type="Proteomes" id="UP000799754"/>
    </source>
</evidence>
<feature type="non-terminal residue" evidence="1">
    <location>
        <position position="1"/>
    </location>
</feature>
<dbReference type="EMBL" id="MU006708">
    <property type="protein sequence ID" value="KAF2630130.1"/>
    <property type="molecule type" value="Genomic_DNA"/>
</dbReference>
<protein>
    <submittedName>
        <fullName evidence="1">Uncharacterized protein</fullName>
    </submittedName>
</protein>
<organism evidence="1 2">
    <name type="scientific">Macroventuria anomochaeta</name>
    <dbReference type="NCBI Taxonomy" id="301207"/>
    <lineage>
        <taxon>Eukaryota</taxon>
        <taxon>Fungi</taxon>
        <taxon>Dikarya</taxon>
        <taxon>Ascomycota</taxon>
        <taxon>Pezizomycotina</taxon>
        <taxon>Dothideomycetes</taxon>
        <taxon>Pleosporomycetidae</taxon>
        <taxon>Pleosporales</taxon>
        <taxon>Pleosporineae</taxon>
        <taxon>Didymellaceae</taxon>
        <taxon>Macroventuria</taxon>
    </lineage>
</organism>
<accession>A0ACB6S975</accession>
<evidence type="ECO:0000313" key="1">
    <source>
        <dbReference type="EMBL" id="KAF2630130.1"/>
    </source>
</evidence>
<feature type="non-terminal residue" evidence="1">
    <location>
        <position position="206"/>
    </location>
</feature>
<dbReference type="Proteomes" id="UP000799754">
    <property type="component" value="Unassembled WGS sequence"/>
</dbReference>
<sequence>KYRTIKAIKMPTRDDLMPGQDPPEPTPENLPYGDDIDYQLSMLMYWLDEKELTYSESARLYRLKFPGETGTDDTVRKKHYNTLIRLARRHGLRPEEDLGEPGKNVLRRGKQAGHKYNTIGGRVVYAAGGDPLVDGAARRKRVSEPLAHRGFLKACICVWKDTSDVSFEQIQQRLAEEYNWIMRANTVQKLYYSERARVYDMYGDAG</sequence>
<keyword evidence="2" id="KW-1185">Reference proteome</keyword>
<gene>
    <name evidence="1" type="ORF">BU25DRAFT_306413</name>
</gene>
<comment type="caution">
    <text evidence="1">The sequence shown here is derived from an EMBL/GenBank/DDBJ whole genome shotgun (WGS) entry which is preliminary data.</text>
</comment>
<proteinExistence type="predicted"/>